<accession>A0A0A9LKF9</accession>
<evidence type="ECO:0000313" key="1">
    <source>
        <dbReference type="EMBL" id="JAD74027.1"/>
    </source>
</evidence>
<dbReference type="EMBL" id="GBRH01223868">
    <property type="protein sequence ID" value="JAD74027.1"/>
    <property type="molecule type" value="Transcribed_RNA"/>
</dbReference>
<proteinExistence type="predicted"/>
<sequence length="9" mass="1137">MMTLYPRIL</sequence>
<reference evidence="1" key="2">
    <citation type="journal article" date="2015" name="Data Brief">
        <title>Shoot transcriptome of the giant reed, Arundo donax.</title>
        <authorList>
            <person name="Barrero R.A."/>
            <person name="Guerrero F.D."/>
            <person name="Moolhuijzen P."/>
            <person name="Goolsby J.A."/>
            <person name="Tidwell J."/>
            <person name="Bellgard S.E."/>
            <person name="Bellgard M.I."/>
        </authorList>
    </citation>
    <scope>NUCLEOTIDE SEQUENCE</scope>
    <source>
        <tissue evidence="1">Shoot tissue taken approximately 20 cm above the soil surface</tissue>
    </source>
</reference>
<name>A0A0A9LKF9_ARUDO</name>
<protein>
    <submittedName>
        <fullName evidence="1">Uncharacterized protein</fullName>
    </submittedName>
</protein>
<organism evidence="1">
    <name type="scientific">Arundo donax</name>
    <name type="common">Giant reed</name>
    <name type="synonym">Donax arundinaceus</name>
    <dbReference type="NCBI Taxonomy" id="35708"/>
    <lineage>
        <taxon>Eukaryota</taxon>
        <taxon>Viridiplantae</taxon>
        <taxon>Streptophyta</taxon>
        <taxon>Embryophyta</taxon>
        <taxon>Tracheophyta</taxon>
        <taxon>Spermatophyta</taxon>
        <taxon>Magnoliopsida</taxon>
        <taxon>Liliopsida</taxon>
        <taxon>Poales</taxon>
        <taxon>Poaceae</taxon>
        <taxon>PACMAD clade</taxon>
        <taxon>Arundinoideae</taxon>
        <taxon>Arundineae</taxon>
        <taxon>Arundo</taxon>
    </lineage>
</organism>
<reference evidence="1" key="1">
    <citation type="submission" date="2014-09" db="EMBL/GenBank/DDBJ databases">
        <authorList>
            <person name="Magalhaes I.L.F."/>
            <person name="Oliveira U."/>
            <person name="Santos F.R."/>
            <person name="Vidigal T.H.D.A."/>
            <person name="Brescovit A.D."/>
            <person name="Santos A.J."/>
        </authorList>
    </citation>
    <scope>NUCLEOTIDE SEQUENCE</scope>
    <source>
        <tissue evidence="1">Shoot tissue taken approximately 20 cm above the soil surface</tissue>
    </source>
</reference>